<protein>
    <submittedName>
        <fullName evidence="1">Uncharacterized protein</fullName>
    </submittedName>
</protein>
<evidence type="ECO:0000313" key="1">
    <source>
        <dbReference type="EMBL" id="MCH99424.1"/>
    </source>
</evidence>
<sequence length="36" mass="3984">TLLCAPMDPRWFTPNSEYPCDCTDQPTVPGLNVPGF</sequence>
<keyword evidence="2" id="KW-1185">Reference proteome</keyword>
<comment type="caution">
    <text evidence="1">The sequence shown here is derived from an EMBL/GenBank/DDBJ whole genome shotgun (WGS) entry which is preliminary data.</text>
</comment>
<dbReference type="AlphaFoldDB" id="A0A392NLS9"/>
<dbReference type="Proteomes" id="UP000265520">
    <property type="component" value="Unassembled WGS sequence"/>
</dbReference>
<proteinExistence type="predicted"/>
<organism evidence="1 2">
    <name type="scientific">Trifolium medium</name>
    <dbReference type="NCBI Taxonomy" id="97028"/>
    <lineage>
        <taxon>Eukaryota</taxon>
        <taxon>Viridiplantae</taxon>
        <taxon>Streptophyta</taxon>
        <taxon>Embryophyta</taxon>
        <taxon>Tracheophyta</taxon>
        <taxon>Spermatophyta</taxon>
        <taxon>Magnoliopsida</taxon>
        <taxon>eudicotyledons</taxon>
        <taxon>Gunneridae</taxon>
        <taxon>Pentapetalae</taxon>
        <taxon>rosids</taxon>
        <taxon>fabids</taxon>
        <taxon>Fabales</taxon>
        <taxon>Fabaceae</taxon>
        <taxon>Papilionoideae</taxon>
        <taxon>50 kb inversion clade</taxon>
        <taxon>NPAAA clade</taxon>
        <taxon>Hologalegina</taxon>
        <taxon>IRL clade</taxon>
        <taxon>Trifolieae</taxon>
        <taxon>Trifolium</taxon>
    </lineage>
</organism>
<evidence type="ECO:0000313" key="2">
    <source>
        <dbReference type="Proteomes" id="UP000265520"/>
    </source>
</evidence>
<dbReference type="EMBL" id="LXQA010040246">
    <property type="protein sequence ID" value="MCH99424.1"/>
    <property type="molecule type" value="Genomic_DNA"/>
</dbReference>
<accession>A0A392NLS9</accession>
<feature type="non-terminal residue" evidence="1">
    <location>
        <position position="1"/>
    </location>
</feature>
<reference evidence="1 2" key="1">
    <citation type="journal article" date="2018" name="Front. Plant Sci.">
        <title>Red Clover (Trifolium pratense) and Zigzag Clover (T. medium) - A Picture of Genomic Similarities and Differences.</title>
        <authorList>
            <person name="Dluhosova J."/>
            <person name="Istvanek J."/>
            <person name="Nedelnik J."/>
            <person name="Repkova J."/>
        </authorList>
    </citation>
    <scope>NUCLEOTIDE SEQUENCE [LARGE SCALE GENOMIC DNA]</scope>
    <source>
        <strain evidence="2">cv. 10/8</strain>
        <tissue evidence="1">Leaf</tissue>
    </source>
</reference>
<name>A0A392NLS9_9FABA</name>